<keyword evidence="2" id="KW-0472">Membrane</keyword>
<name>A0ABT2JQN7_9ACTN</name>
<keyword evidence="2" id="KW-0812">Transmembrane</keyword>
<evidence type="ECO:0000256" key="2">
    <source>
        <dbReference type="SAM" id="Phobius"/>
    </source>
</evidence>
<keyword evidence="4" id="KW-1185">Reference proteome</keyword>
<evidence type="ECO:0000313" key="4">
    <source>
        <dbReference type="Proteomes" id="UP001156389"/>
    </source>
</evidence>
<evidence type="ECO:0000313" key="3">
    <source>
        <dbReference type="EMBL" id="MCT2589675.1"/>
    </source>
</evidence>
<feature type="transmembrane region" description="Helical" evidence="2">
    <location>
        <begin position="12"/>
        <end position="33"/>
    </location>
</feature>
<accession>A0ABT2JQN7</accession>
<feature type="region of interest" description="Disordered" evidence="1">
    <location>
        <begin position="178"/>
        <end position="198"/>
    </location>
</feature>
<dbReference type="RefSeq" id="WP_260216681.1">
    <property type="nucleotide sequence ID" value="NZ_JAJAGO010000003.1"/>
</dbReference>
<dbReference type="EMBL" id="JAJAGO010000003">
    <property type="protein sequence ID" value="MCT2589675.1"/>
    <property type="molecule type" value="Genomic_DNA"/>
</dbReference>
<evidence type="ECO:0000256" key="1">
    <source>
        <dbReference type="SAM" id="MobiDB-lite"/>
    </source>
</evidence>
<evidence type="ECO:0008006" key="5">
    <source>
        <dbReference type="Google" id="ProtNLM"/>
    </source>
</evidence>
<dbReference type="Proteomes" id="UP001156389">
    <property type="component" value="Unassembled WGS sequence"/>
</dbReference>
<comment type="caution">
    <text evidence="3">The sequence shown here is derived from an EMBL/GenBank/DDBJ whole genome shotgun (WGS) entry which is preliminary data.</text>
</comment>
<gene>
    <name evidence="3" type="ORF">LHJ74_07025</name>
</gene>
<protein>
    <recommendedName>
        <fullName evidence="5">PH domain-containing protein</fullName>
    </recommendedName>
</protein>
<keyword evidence="2" id="KW-1133">Transmembrane helix</keyword>
<organism evidence="3 4">
    <name type="scientific">Streptomyces gossypii</name>
    <dbReference type="NCBI Taxonomy" id="2883101"/>
    <lineage>
        <taxon>Bacteria</taxon>
        <taxon>Bacillati</taxon>
        <taxon>Actinomycetota</taxon>
        <taxon>Actinomycetes</taxon>
        <taxon>Kitasatosporales</taxon>
        <taxon>Streptomycetaceae</taxon>
        <taxon>Streptomyces</taxon>
    </lineage>
</organism>
<reference evidence="3 4" key="1">
    <citation type="submission" date="2021-10" db="EMBL/GenBank/DDBJ databases">
        <title>Streptomyces gossypii sp. nov., isolated from soil collected from cotton field.</title>
        <authorList>
            <person name="Ge X."/>
            <person name="Chen X."/>
            <person name="Liu W."/>
        </authorList>
    </citation>
    <scope>NUCLEOTIDE SEQUENCE [LARGE SCALE GENOMIC DNA]</scope>
    <source>
        <strain evidence="3 4">N2-109</strain>
    </source>
</reference>
<proteinExistence type="predicted"/>
<sequence length="198" mass="21992">MDGKRVLRHRPRYVWWLFLAAAALTCGVLNVWASTLDRGPFAPNQSVSAAEYVMWALLTAGCLRTAMRRIVMGGEEAVLVGLVRVRRVSWADVAEVELAHRTGNTGPGGRWRVALRMRDGTTRWVPSFVHGGMGLHEGPEFGPGDHGRYGQAYNEAPPHAPRELTRLHRELRAAWLDAGGHPLPLPPRGARARRQRPC</sequence>